<dbReference type="Gene3D" id="1.10.150.130">
    <property type="match status" value="1"/>
</dbReference>
<dbReference type="InterPro" id="IPR013762">
    <property type="entry name" value="Integrase-like_cat_sf"/>
</dbReference>
<dbReference type="PANTHER" id="PTHR34605:SF4">
    <property type="entry name" value="DNA ADENINE METHYLTRANSFERASE"/>
    <property type="match status" value="1"/>
</dbReference>
<dbReference type="Proteomes" id="UP000553632">
    <property type="component" value="Unassembled WGS sequence"/>
</dbReference>
<reference evidence="4 5" key="1">
    <citation type="submission" date="2020-04" db="EMBL/GenBank/DDBJ databases">
        <title>Perkinsus olseni comparative genomics.</title>
        <authorList>
            <person name="Bogema D.R."/>
        </authorList>
    </citation>
    <scope>NUCLEOTIDE SEQUENCE [LARGE SCALE GENOMIC DNA]</scope>
    <source>
        <strain evidence="4 5">ATCC PRA-207</strain>
    </source>
</reference>
<protein>
    <recommendedName>
        <fullName evidence="3">Tyr recombinase domain-containing protein</fullName>
    </recommendedName>
</protein>
<dbReference type="GO" id="GO:0006310">
    <property type="term" value="P:DNA recombination"/>
    <property type="evidence" value="ECO:0007669"/>
    <property type="project" value="UniProtKB-KW"/>
</dbReference>
<evidence type="ECO:0000256" key="1">
    <source>
        <dbReference type="ARBA" id="ARBA00023125"/>
    </source>
</evidence>
<evidence type="ECO:0000313" key="4">
    <source>
        <dbReference type="EMBL" id="KAF4731490.1"/>
    </source>
</evidence>
<evidence type="ECO:0000256" key="2">
    <source>
        <dbReference type="ARBA" id="ARBA00023172"/>
    </source>
</evidence>
<dbReference type="InterPro" id="IPR052925">
    <property type="entry name" value="Phage_Integrase-like_Recomb"/>
</dbReference>
<gene>
    <name evidence="4" type="ORF">FOZ63_008637</name>
</gene>
<keyword evidence="1" id="KW-0238">DNA-binding</keyword>
<dbReference type="SUPFAM" id="SSF56349">
    <property type="entry name" value="DNA breaking-rejoining enzymes"/>
    <property type="match status" value="1"/>
</dbReference>
<keyword evidence="2" id="KW-0233">DNA recombination</keyword>
<keyword evidence="5" id="KW-1185">Reference proteome</keyword>
<feature type="domain" description="Tyr recombinase" evidence="3">
    <location>
        <begin position="169"/>
        <end position="366"/>
    </location>
</feature>
<dbReference type="GO" id="GO:0003677">
    <property type="term" value="F:DNA binding"/>
    <property type="evidence" value="ECO:0007669"/>
    <property type="project" value="UniProtKB-KW"/>
</dbReference>
<feature type="non-terminal residue" evidence="4">
    <location>
        <position position="366"/>
    </location>
</feature>
<name>A0A7J6SHB6_PEROL</name>
<proteinExistence type="predicted"/>
<dbReference type="InterPro" id="IPR011010">
    <property type="entry name" value="DNA_brk_join_enz"/>
</dbReference>
<dbReference type="PANTHER" id="PTHR34605">
    <property type="entry name" value="PHAGE_INTEGRASE DOMAIN-CONTAINING PROTEIN"/>
    <property type="match status" value="1"/>
</dbReference>
<organism evidence="4 5">
    <name type="scientific">Perkinsus olseni</name>
    <name type="common">Perkinsus atlanticus</name>
    <dbReference type="NCBI Taxonomy" id="32597"/>
    <lineage>
        <taxon>Eukaryota</taxon>
        <taxon>Sar</taxon>
        <taxon>Alveolata</taxon>
        <taxon>Perkinsozoa</taxon>
        <taxon>Perkinsea</taxon>
        <taxon>Perkinsida</taxon>
        <taxon>Perkinsidae</taxon>
        <taxon>Perkinsus</taxon>
    </lineage>
</organism>
<dbReference type="EMBL" id="JABANO010018640">
    <property type="protein sequence ID" value="KAF4731490.1"/>
    <property type="molecule type" value="Genomic_DNA"/>
</dbReference>
<dbReference type="GO" id="GO:0015074">
    <property type="term" value="P:DNA integration"/>
    <property type="evidence" value="ECO:0007669"/>
    <property type="project" value="InterPro"/>
</dbReference>
<evidence type="ECO:0000259" key="3">
    <source>
        <dbReference type="PROSITE" id="PS51898"/>
    </source>
</evidence>
<dbReference type="InterPro" id="IPR010998">
    <property type="entry name" value="Integrase_recombinase_N"/>
</dbReference>
<accession>A0A7J6SHB6</accession>
<dbReference type="AlphaFoldDB" id="A0A7J6SHB6"/>
<dbReference type="Gene3D" id="1.10.443.10">
    <property type="entry name" value="Intergrase catalytic core"/>
    <property type="match status" value="1"/>
</dbReference>
<evidence type="ECO:0000313" key="5">
    <source>
        <dbReference type="Proteomes" id="UP000553632"/>
    </source>
</evidence>
<dbReference type="InterPro" id="IPR002104">
    <property type="entry name" value="Integrase_catalytic"/>
</dbReference>
<dbReference type="PROSITE" id="PS51898">
    <property type="entry name" value="TYR_RECOMBINASE"/>
    <property type="match status" value="1"/>
</dbReference>
<dbReference type="SUPFAM" id="SSF47823">
    <property type="entry name" value="lambda integrase-like, N-terminal domain"/>
    <property type="match status" value="1"/>
</dbReference>
<sequence length="366" mass="40654">MVKIDEAVADEFRRERTGWLVIPDDGARRSGVRTADRVPVVPPQHGVGRIPGSRRGTVPLVSAEEIGYHMALARAPSTNRKRGYTIRNYEDMCLSSGLVSFPVSGQSLTAYIVGLTKKALKYETVTDYVGTVKLESRKLSDYVLSQMENEQVRLALQAAKRLLGNRSTKRTVTLDISQVRLLAHLVPESGRTRSTVAYLVGTMGLLRLKEVASLKFKDILFGANGGYVAIRIRQSKTDQSGVGHTVYVGCVSYPHPQDCGEHACALHRLTRMLSTLKDSERRGSLFGATYAQLRKDINYLVTTVFTGKLDEGDEVGKKTSHSMRRTGVRLLADANVRLEAIADYGRWKDVRTVQNNYMRDYSGRLG</sequence>
<comment type="caution">
    <text evidence="4">The sequence shown here is derived from an EMBL/GenBank/DDBJ whole genome shotgun (WGS) entry which is preliminary data.</text>
</comment>